<reference evidence="12" key="1">
    <citation type="journal article" date="2019" name="Int. J. Syst. Evol. Microbiol.">
        <title>The Global Catalogue of Microorganisms (GCM) 10K type strain sequencing project: providing services to taxonomists for standard genome sequencing and annotation.</title>
        <authorList>
            <consortium name="The Broad Institute Genomics Platform"/>
            <consortium name="The Broad Institute Genome Sequencing Center for Infectious Disease"/>
            <person name="Wu L."/>
            <person name="Ma J."/>
        </authorList>
    </citation>
    <scope>NUCLEOTIDE SEQUENCE [LARGE SCALE GENOMIC DNA]</scope>
    <source>
        <strain evidence="12">R28</strain>
    </source>
</reference>
<evidence type="ECO:0000256" key="4">
    <source>
        <dbReference type="ARBA" id="ARBA00023239"/>
    </source>
</evidence>
<evidence type="ECO:0000256" key="1">
    <source>
        <dbReference type="ARBA" id="ARBA00004772"/>
    </source>
</evidence>
<evidence type="ECO:0000256" key="7">
    <source>
        <dbReference type="ARBA" id="ARBA00040167"/>
    </source>
</evidence>
<dbReference type="InterPro" id="IPR036108">
    <property type="entry name" value="4pyrrol_syn_uPrphyn_synt_sf"/>
</dbReference>
<dbReference type="Pfam" id="PF02602">
    <property type="entry name" value="HEM4"/>
    <property type="match status" value="1"/>
</dbReference>
<sequence length="260" mass="29874">MSLPLHEKKILVTRERSQAKTLSDKILKNGGTPVEIPLLKISCKKEVNTENTLRNLSNYRWIFFTSINGVQCFFKHLNRLNISVESLKKMKIAVVGRKTGQALNEYGLSPAFIPTIYNAENMADEFLQTVEHVEPILIVRGNRSRNVLLRRFNQLNIPYQTIEVYETASNVEIRDQLEQTLKKNEFDFITFTSPSAVEAYMEMANRGSNYKNTLKTNCVCIGTTTEQRANELGFVHTITPYEFTVDGMIECMSKYLREDN</sequence>
<feature type="domain" description="Tetrapyrrole biosynthesis uroporphyrinogen III synthase" evidence="10">
    <location>
        <begin position="21"/>
        <end position="250"/>
    </location>
</feature>
<comment type="similarity">
    <text evidence="2 9">Belongs to the uroporphyrinogen-III synthase family.</text>
</comment>
<dbReference type="SUPFAM" id="SSF69618">
    <property type="entry name" value="HemD-like"/>
    <property type="match status" value="1"/>
</dbReference>
<dbReference type="GO" id="GO:0004852">
    <property type="term" value="F:uroporphyrinogen-III synthase activity"/>
    <property type="evidence" value="ECO:0007669"/>
    <property type="project" value="UniProtKB-EC"/>
</dbReference>
<dbReference type="CDD" id="cd06578">
    <property type="entry name" value="HemD"/>
    <property type="match status" value="1"/>
</dbReference>
<gene>
    <name evidence="11" type="ORF">ACFSJF_18315</name>
</gene>
<evidence type="ECO:0000256" key="5">
    <source>
        <dbReference type="ARBA" id="ARBA00023244"/>
    </source>
</evidence>
<evidence type="ECO:0000256" key="3">
    <source>
        <dbReference type="ARBA" id="ARBA00013109"/>
    </source>
</evidence>
<dbReference type="PANTHER" id="PTHR38042">
    <property type="entry name" value="UROPORPHYRINOGEN-III SYNTHASE, CHLOROPLASTIC"/>
    <property type="match status" value="1"/>
</dbReference>
<evidence type="ECO:0000313" key="12">
    <source>
        <dbReference type="Proteomes" id="UP001597383"/>
    </source>
</evidence>
<organism evidence="11 12">
    <name type="scientific">Ornithinibacillus salinisoli</name>
    <dbReference type="NCBI Taxonomy" id="1848459"/>
    <lineage>
        <taxon>Bacteria</taxon>
        <taxon>Bacillati</taxon>
        <taxon>Bacillota</taxon>
        <taxon>Bacilli</taxon>
        <taxon>Bacillales</taxon>
        <taxon>Bacillaceae</taxon>
        <taxon>Ornithinibacillus</taxon>
    </lineage>
</organism>
<dbReference type="PANTHER" id="PTHR38042:SF1">
    <property type="entry name" value="UROPORPHYRINOGEN-III SYNTHASE, CHLOROPLASTIC"/>
    <property type="match status" value="1"/>
</dbReference>
<proteinExistence type="inferred from homology"/>
<dbReference type="Proteomes" id="UP001597383">
    <property type="component" value="Unassembled WGS sequence"/>
</dbReference>
<comment type="catalytic activity">
    <reaction evidence="8 9">
        <text>hydroxymethylbilane = uroporphyrinogen III + H2O</text>
        <dbReference type="Rhea" id="RHEA:18965"/>
        <dbReference type="ChEBI" id="CHEBI:15377"/>
        <dbReference type="ChEBI" id="CHEBI:57308"/>
        <dbReference type="ChEBI" id="CHEBI:57845"/>
        <dbReference type="EC" id="4.2.1.75"/>
    </reaction>
</comment>
<dbReference type="InterPro" id="IPR039793">
    <property type="entry name" value="UROS/Hem4"/>
</dbReference>
<dbReference type="InterPro" id="IPR003754">
    <property type="entry name" value="4pyrrol_synth_uPrphyn_synth"/>
</dbReference>
<comment type="pathway">
    <text evidence="1 9">Porphyrin-containing compound metabolism; protoporphyrin-IX biosynthesis; coproporphyrinogen-III from 5-aminolevulinate: step 3/4.</text>
</comment>
<dbReference type="EC" id="4.2.1.75" evidence="3 9"/>
<dbReference type="RefSeq" id="WP_377556819.1">
    <property type="nucleotide sequence ID" value="NZ_JBHUHQ010000021.1"/>
</dbReference>
<evidence type="ECO:0000256" key="9">
    <source>
        <dbReference type="RuleBase" id="RU366031"/>
    </source>
</evidence>
<accession>A0ABW4W3E3</accession>
<evidence type="ECO:0000313" key="11">
    <source>
        <dbReference type="EMBL" id="MFD2046233.1"/>
    </source>
</evidence>
<dbReference type="Gene3D" id="3.40.50.10090">
    <property type="match status" value="2"/>
</dbReference>
<keyword evidence="4 9" id="KW-0456">Lyase</keyword>
<protein>
    <recommendedName>
        <fullName evidence="7 9">Uroporphyrinogen-III synthase</fullName>
        <ecNumber evidence="3 9">4.2.1.75</ecNumber>
    </recommendedName>
</protein>
<keyword evidence="12" id="KW-1185">Reference proteome</keyword>
<keyword evidence="5 9" id="KW-0627">Porphyrin biosynthesis</keyword>
<evidence type="ECO:0000256" key="8">
    <source>
        <dbReference type="ARBA" id="ARBA00048617"/>
    </source>
</evidence>
<name>A0ABW4W3E3_9BACI</name>
<evidence type="ECO:0000259" key="10">
    <source>
        <dbReference type="Pfam" id="PF02602"/>
    </source>
</evidence>
<dbReference type="EMBL" id="JBHUHQ010000021">
    <property type="protein sequence ID" value="MFD2046233.1"/>
    <property type="molecule type" value="Genomic_DNA"/>
</dbReference>
<evidence type="ECO:0000256" key="6">
    <source>
        <dbReference type="ARBA" id="ARBA00037589"/>
    </source>
</evidence>
<evidence type="ECO:0000256" key="2">
    <source>
        <dbReference type="ARBA" id="ARBA00008133"/>
    </source>
</evidence>
<comment type="caution">
    <text evidence="11">The sequence shown here is derived from an EMBL/GenBank/DDBJ whole genome shotgun (WGS) entry which is preliminary data.</text>
</comment>
<comment type="function">
    <text evidence="6 9">Catalyzes cyclization of the linear tetrapyrrole, hydroxymethylbilane, to the macrocyclic uroporphyrinogen III.</text>
</comment>